<dbReference type="InterPro" id="IPR001387">
    <property type="entry name" value="Cro/C1-type_HTH"/>
</dbReference>
<dbReference type="SMART" id="SM00530">
    <property type="entry name" value="HTH_XRE"/>
    <property type="match status" value="1"/>
</dbReference>
<gene>
    <name evidence="2" type="ORF">SDC9_184135</name>
</gene>
<reference evidence="2" key="1">
    <citation type="submission" date="2019-08" db="EMBL/GenBank/DDBJ databases">
        <authorList>
            <person name="Kucharzyk K."/>
            <person name="Murdoch R.W."/>
            <person name="Higgins S."/>
            <person name="Loffler F."/>
        </authorList>
    </citation>
    <scope>NUCLEOTIDE SEQUENCE</scope>
</reference>
<dbReference type="GO" id="GO:0003677">
    <property type="term" value="F:DNA binding"/>
    <property type="evidence" value="ECO:0007669"/>
    <property type="project" value="InterPro"/>
</dbReference>
<dbReference type="Gene3D" id="1.10.260.40">
    <property type="entry name" value="lambda repressor-like DNA-binding domains"/>
    <property type="match status" value="1"/>
</dbReference>
<name>A0A645HC67_9ZZZZ</name>
<dbReference type="AlphaFoldDB" id="A0A645HC67"/>
<sequence>MAIGERIHFFRILRGMTQKYLGQAIGFPEKSADVRLAQYETGTRTPKADLTASLAKILDVSPQALAVPDIDSYIGLMHTLFTLEDRYGLQIDEADDEIRLKVDVRKGKDAAELHKMLCAWRQVAAMLKAGEITQEEYDRWRYLYPEFDTSGQWHKVVPSQGLSDMLTEAFKQETDTE</sequence>
<dbReference type="Pfam" id="PF01381">
    <property type="entry name" value="HTH_3"/>
    <property type="match status" value="1"/>
</dbReference>
<feature type="domain" description="HTH cro/C1-type" evidence="1">
    <location>
        <begin position="7"/>
        <end position="65"/>
    </location>
</feature>
<evidence type="ECO:0000313" key="2">
    <source>
        <dbReference type="EMBL" id="MPN36625.1"/>
    </source>
</evidence>
<dbReference type="SUPFAM" id="SSF47413">
    <property type="entry name" value="lambda repressor-like DNA-binding domains"/>
    <property type="match status" value="1"/>
</dbReference>
<dbReference type="EMBL" id="VSSQ01090863">
    <property type="protein sequence ID" value="MPN36625.1"/>
    <property type="molecule type" value="Genomic_DNA"/>
</dbReference>
<proteinExistence type="predicted"/>
<evidence type="ECO:0000259" key="1">
    <source>
        <dbReference type="PROSITE" id="PS50943"/>
    </source>
</evidence>
<protein>
    <recommendedName>
        <fullName evidence="1">HTH cro/C1-type domain-containing protein</fullName>
    </recommendedName>
</protein>
<dbReference type="CDD" id="cd00093">
    <property type="entry name" value="HTH_XRE"/>
    <property type="match status" value="1"/>
</dbReference>
<comment type="caution">
    <text evidence="2">The sequence shown here is derived from an EMBL/GenBank/DDBJ whole genome shotgun (WGS) entry which is preliminary data.</text>
</comment>
<accession>A0A645HC67</accession>
<dbReference type="InterPro" id="IPR010982">
    <property type="entry name" value="Lambda_DNA-bd_dom_sf"/>
</dbReference>
<organism evidence="2">
    <name type="scientific">bioreactor metagenome</name>
    <dbReference type="NCBI Taxonomy" id="1076179"/>
    <lineage>
        <taxon>unclassified sequences</taxon>
        <taxon>metagenomes</taxon>
        <taxon>ecological metagenomes</taxon>
    </lineage>
</organism>
<dbReference type="PROSITE" id="PS50943">
    <property type="entry name" value="HTH_CROC1"/>
    <property type="match status" value="1"/>
</dbReference>